<keyword evidence="2" id="KW-1185">Reference proteome</keyword>
<evidence type="ECO:0000313" key="1">
    <source>
        <dbReference type="EMBL" id="MFJ1268185.1"/>
    </source>
</evidence>
<dbReference type="Proteomes" id="UP001615550">
    <property type="component" value="Unassembled WGS sequence"/>
</dbReference>
<comment type="caution">
    <text evidence="1">The sequence shown here is derived from an EMBL/GenBank/DDBJ whole genome shotgun (WGS) entry which is preliminary data.</text>
</comment>
<dbReference type="EMBL" id="JBGORX010000001">
    <property type="protein sequence ID" value="MFJ1268185.1"/>
    <property type="molecule type" value="Genomic_DNA"/>
</dbReference>
<protein>
    <submittedName>
        <fullName evidence="1">Uncharacterized protein</fullName>
    </submittedName>
</protein>
<sequence>MSNFFIYYGVSTSQQLFISCYHDNFAALVSFKTLTKKQNLSATKKIGNLSANENEIKETILNELAMIQSNIAALYPQITEIHYRGDVNLGFGGQEIFPAFLMDGSLQKSFKGHKYFAKAPLFVCLESYNDEIARKAAKTHSQHYAKAHNETYSDCAVTIKSKLSVKPLYNSSNGWLSTQSPSPKSPKARPKMEMLNSVTHLLRQRSPYSPTTSRHAFYQQKKIEGTEENEEVIRAYSPGQTRK</sequence>
<proteinExistence type="predicted"/>
<accession>A0ABW8DA66</accession>
<organism evidence="1 2">
    <name type="scientific">Legionella lytica</name>
    <dbReference type="NCBI Taxonomy" id="96232"/>
    <lineage>
        <taxon>Bacteria</taxon>
        <taxon>Pseudomonadati</taxon>
        <taxon>Pseudomonadota</taxon>
        <taxon>Gammaproteobacteria</taxon>
        <taxon>Legionellales</taxon>
        <taxon>Legionellaceae</taxon>
        <taxon>Legionella</taxon>
    </lineage>
</organism>
<reference evidence="1 2" key="1">
    <citation type="submission" date="2024-08" db="EMBL/GenBank/DDBJ databases">
        <title>Draft Genome Sequence of Legionella lytica strain DSB2004, Isolated From a Fire Sprinkler System.</title>
        <authorList>
            <person name="Everhart A.D."/>
            <person name="Kidane D.T."/>
            <person name="Farone A.L."/>
            <person name="Farone M.B."/>
        </authorList>
    </citation>
    <scope>NUCLEOTIDE SEQUENCE [LARGE SCALE GENOMIC DNA]</scope>
    <source>
        <strain evidence="1 2">DSB2004</strain>
    </source>
</reference>
<evidence type="ECO:0000313" key="2">
    <source>
        <dbReference type="Proteomes" id="UP001615550"/>
    </source>
</evidence>
<gene>
    <name evidence="1" type="ORF">ACD661_06420</name>
</gene>
<name>A0ABW8DA66_9GAMM</name>
<dbReference type="RefSeq" id="WP_400187002.1">
    <property type="nucleotide sequence ID" value="NZ_JBGORX010000001.1"/>
</dbReference>